<dbReference type="PROSITE" id="PS50113">
    <property type="entry name" value="PAC"/>
    <property type="match status" value="1"/>
</dbReference>
<dbReference type="CDD" id="cd00130">
    <property type="entry name" value="PAS"/>
    <property type="match status" value="1"/>
</dbReference>
<feature type="domain" description="PAS" evidence="8">
    <location>
        <begin position="334"/>
        <end position="389"/>
    </location>
</feature>
<dbReference type="EC" id="2.7.13.3" evidence="2"/>
<accession>A0A1F7U7D4</accession>
<dbReference type="PRINTS" id="PR00344">
    <property type="entry name" value="BCTRLSENSOR"/>
</dbReference>
<evidence type="ECO:0000256" key="5">
    <source>
        <dbReference type="ARBA" id="ARBA00022777"/>
    </source>
</evidence>
<dbReference type="InterPro" id="IPR000014">
    <property type="entry name" value="PAS"/>
</dbReference>
<name>A0A1F7U7D4_9BACT</name>
<dbReference type="FunFam" id="3.30.565.10:FF:000006">
    <property type="entry name" value="Sensor histidine kinase WalK"/>
    <property type="match status" value="1"/>
</dbReference>
<dbReference type="Pfam" id="PF00989">
    <property type="entry name" value="PAS"/>
    <property type="match status" value="1"/>
</dbReference>
<dbReference type="PROSITE" id="PS50109">
    <property type="entry name" value="HIS_KIN"/>
    <property type="match status" value="1"/>
</dbReference>
<keyword evidence="3" id="KW-0597">Phosphoprotein</keyword>
<dbReference type="Gene3D" id="1.10.287.130">
    <property type="match status" value="1"/>
</dbReference>
<dbReference type="GO" id="GO:0006355">
    <property type="term" value="P:regulation of DNA-templated transcription"/>
    <property type="evidence" value="ECO:0007669"/>
    <property type="project" value="InterPro"/>
</dbReference>
<dbReference type="InterPro" id="IPR013767">
    <property type="entry name" value="PAS_fold"/>
</dbReference>
<evidence type="ECO:0000256" key="2">
    <source>
        <dbReference type="ARBA" id="ARBA00012438"/>
    </source>
</evidence>
<keyword evidence="6" id="KW-0812">Transmembrane</keyword>
<dbReference type="InterPro" id="IPR003661">
    <property type="entry name" value="HisK_dim/P_dom"/>
</dbReference>
<evidence type="ECO:0000256" key="1">
    <source>
        <dbReference type="ARBA" id="ARBA00000085"/>
    </source>
</evidence>
<evidence type="ECO:0000259" key="9">
    <source>
        <dbReference type="PROSITE" id="PS50113"/>
    </source>
</evidence>
<dbReference type="SUPFAM" id="SSF55785">
    <property type="entry name" value="PYP-like sensor domain (PAS domain)"/>
    <property type="match status" value="1"/>
</dbReference>
<dbReference type="PANTHER" id="PTHR43047:SF72">
    <property type="entry name" value="OSMOSENSING HISTIDINE PROTEIN KINASE SLN1"/>
    <property type="match status" value="1"/>
</dbReference>
<dbReference type="InterPro" id="IPR036890">
    <property type="entry name" value="HATPase_C_sf"/>
</dbReference>
<dbReference type="SUPFAM" id="SSF55874">
    <property type="entry name" value="ATPase domain of HSP90 chaperone/DNA topoisomerase II/histidine kinase"/>
    <property type="match status" value="1"/>
</dbReference>
<keyword evidence="5" id="KW-0418">Kinase</keyword>
<dbReference type="GO" id="GO:0000155">
    <property type="term" value="F:phosphorelay sensor kinase activity"/>
    <property type="evidence" value="ECO:0007669"/>
    <property type="project" value="InterPro"/>
</dbReference>
<dbReference type="SMART" id="SM00387">
    <property type="entry name" value="HATPase_c"/>
    <property type="match status" value="1"/>
</dbReference>
<dbReference type="GO" id="GO:0005886">
    <property type="term" value="C:plasma membrane"/>
    <property type="evidence" value="ECO:0007669"/>
    <property type="project" value="TreeGrafter"/>
</dbReference>
<organism evidence="10 11">
    <name type="scientific">Candidatus Uhrbacteria bacterium RIFCSPHIGHO2_02_FULL_60_10</name>
    <dbReference type="NCBI Taxonomy" id="1802392"/>
    <lineage>
        <taxon>Bacteria</taxon>
        <taxon>Candidatus Uhriibacteriota</taxon>
    </lineage>
</organism>
<dbReference type="CDD" id="cd18773">
    <property type="entry name" value="PDC1_HK_sensor"/>
    <property type="match status" value="1"/>
</dbReference>
<dbReference type="InterPro" id="IPR036097">
    <property type="entry name" value="HisK_dim/P_sf"/>
</dbReference>
<dbReference type="SMART" id="SM00091">
    <property type="entry name" value="PAS"/>
    <property type="match status" value="1"/>
</dbReference>
<dbReference type="CDD" id="cd00082">
    <property type="entry name" value="HisKA"/>
    <property type="match status" value="1"/>
</dbReference>
<dbReference type="PROSITE" id="PS50112">
    <property type="entry name" value="PAS"/>
    <property type="match status" value="1"/>
</dbReference>
<dbReference type="AlphaFoldDB" id="A0A1F7U7D4"/>
<dbReference type="SMART" id="SM00388">
    <property type="entry name" value="HisKA"/>
    <property type="match status" value="1"/>
</dbReference>
<evidence type="ECO:0000313" key="10">
    <source>
        <dbReference type="EMBL" id="OGL74131.1"/>
    </source>
</evidence>
<reference evidence="10 11" key="1">
    <citation type="journal article" date="2016" name="Nat. Commun.">
        <title>Thousands of microbial genomes shed light on interconnected biogeochemical processes in an aquifer system.</title>
        <authorList>
            <person name="Anantharaman K."/>
            <person name="Brown C.T."/>
            <person name="Hug L.A."/>
            <person name="Sharon I."/>
            <person name="Castelle C.J."/>
            <person name="Probst A.J."/>
            <person name="Thomas B.C."/>
            <person name="Singh A."/>
            <person name="Wilkins M.J."/>
            <person name="Karaoz U."/>
            <person name="Brodie E.L."/>
            <person name="Williams K.H."/>
            <person name="Hubbard S.S."/>
            <person name="Banfield J.F."/>
        </authorList>
    </citation>
    <scope>NUCLEOTIDE SEQUENCE [LARGE SCALE GENOMIC DNA]</scope>
</reference>
<keyword evidence="4" id="KW-0808">Transferase</keyword>
<dbReference type="Proteomes" id="UP000177088">
    <property type="component" value="Unassembled WGS sequence"/>
</dbReference>
<proteinExistence type="predicted"/>
<dbReference type="EMBL" id="MGEA01000034">
    <property type="protein sequence ID" value="OGL74131.1"/>
    <property type="molecule type" value="Genomic_DNA"/>
</dbReference>
<keyword evidence="6" id="KW-1133">Transmembrane helix</keyword>
<sequence length="701" mass="78265">MANSSWSGSSPTNGTERHDEHRRLFRMRVLVFGAIVAPVLLLSIFSYISLDRRLEQFSFLRRQAVAYLASSMLRSRFDDLTMLTQTMANDSSLRTDLNAGRWSEGAETLRVHLDDDNGFSHFYLTDLQGNIKARLNEPPGEKNVEKIDEEWLTAVSRNWNPFITDLVTDSSPLRRPEIAVLAPIPGGTGQPMGILVAQISAGAILGWTKTIDLGPQNTVIYTDRRGRTPIYSAREPERLVLADLSVFGPVDQALRLNRGVEVVFDPMTGQEQVAAYEPVVRYGWATIVKQPVSAAFSVRNSESFFLLTVYALIFVFNLMLAFLVISGLSTVMRVQRRERTVFESIGDGLVVLDRRARIVDLNPTAESMFGWSRHDARGKDFAQVLAAQDDHGKNIPREQRSIWQALSGNHVNAKFIFQRRDGTRFPASVTATPMLIDDGVSGAVMVYRDVTKEDELDKAKKEFISIASHQLLTPVSAVKGFLSLLLDGDFGPISGKQREYLEKLYHLNERMIELVEDLLNVSRIDLGVFEAVVEPLDVKEFLKVEVEAVRPLAANKGVSLNEEYTTEDIKLKVSPKLLRNIVQNLISNAIKYTPGSGHVTVRLAMSEDHDLGKSVLFSVKDTGFGIPDAAKSKIFQKFYRADNVRMMGAEGTGLGLYIVKSVMNLFHGKIWFESEEGKGTTFYCVFPLDAGTPMDTKGVKK</sequence>
<dbReference type="Pfam" id="PF00512">
    <property type="entry name" value="HisKA"/>
    <property type="match status" value="1"/>
</dbReference>
<dbReference type="InterPro" id="IPR003594">
    <property type="entry name" value="HATPase_dom"/>
</dbReference>
<dbReference type="Gene3D" id="3.30.565.10">
    <property type="entry name" value="Histidine kinase-like ATPase, C-terminal domain"/>
    <property type="match status" value="1"/>
</dbReference>
<evidence type="ECO:0000256" key="6">
    <source>
        <dbReference type="SAM" id="Phobius"/>
    </source>
</evidence>
<evidence type="ECO:0000256" key="4">
    <source>
        <dbReference type="ARBA" id="ARBA00022679"/>
    </source>
</evidence>
<comment type="catalytic activity">
    <reaction evidence="1">
        <text>ATP + protein L-histidine = ADP + protein N-phospho-L-histidine.</text>
        <dbReference type="EC" id="2.7.13.3"/>
    </reaction>
</comment>
<dbReference type="InterPro" id="IPR035965">
    <property type="entry name" value="PAS-like_dom_sf"/>
</dbReference>
<evidence type="ECO:0000259" key="8">
    <source>
        <dbReference type="PROSITE" id="PS50112"/>
    </source>
</evidence>
<feature type="domain" description="PAC" evidence="9">
    <location>
        <begin position="411"/>
        <end position="462"/>
    </location>
</feature>
<evidence type="ECO:0000256" key="3">
    <source>
        <dbReference type="ARBA" id="ARBA00022553"/>
    </source>
</evidence>
<dbReference type="GO" id="GO:0009927">
    <property type="term" value="F:histidine phosphotransfer kinase activity"/>
    <property type="evidence" value="ECO:0007669"/>
    <property type="project" value="TreeGrafter"/>
</dbReference>
<evidence type="ECO:0000313" key="11">
    <source>
        <dbReference type="Proteomes" id="UP000177088"/>
    </source>
</evidence>
<dbReference type="Gene3D" id="3.30.450.20">
    <property type="entry name" value="PAS domain"/>
    <property type="match status" value="2"/>
</dbReference>
<feature type="transmembrane region" description="Helical" evidence="6">
    <location>
        <begin position="304"/>
        <end position="329"/>
    </location>
</feature>
<gene>
    <name evidence="10" type="ORF">A3C96_02265</name>
</gene>
<feature type="domain" description="Histidine kinase" evidence="7">
    <location>
        <begin position="466"/>
        <end position="690"/>
    </location>
</feature>
<evidence type="ECO:0000259" key="7">
    <source>
        <dbReference type="PROSITE" id="PS50109"/>
    </source>
</evidence>
<dbReference type="NCBIfam" id="TIGR00229">
    <property type="entry name" value="sensory_box"/>
    <property type="match status" value="1"/>
</dbReference>
<dbReference type="InterPro" id="IPR004358">
    <property type="entry name" value="Sig_transdc_His_kin-like_C"/>
</dbReference>
<protein>
    <recommendedName>
        <fullName evidence="2">histidine kinase</fullName>
        <ecNumber evidence="2">2.7.13.3</ecNumber>
    </recommendedName>
</protein>
<keyword evidence="6" id="KW-0472">Membrane</keyword>
<dbReference type="InterPro" id="IPR000700">
    <property type="entry name" value="PAS-assoc_C"/>
</dbReference>
<dbReference type="PANTHER" id="PTHR43047">
    <property type="entry name" value="TWO-COMPONENT HISTIDINE PROTEIN KINASE"/>
    <property type="match status" value="1"/>
</dbReference>
<dbReference type="Pfam" id="PF02518">
    <property type="entry name" value="HATPase_c"/>
    <property type="match status" value="1"/>
</dbReference>
<dbReference type="InterPro" id="IPR005467">
    <property type="entry name" value="His_kinase_dom"/>
</dbReference>
<feature type="transmembrane region" description="Helical" evidence="6">
    <location>
        <begin position="29"/>
        <end position="50"/>
    </location>
</feature>
<dbReference type="SUPFAM" id="SSF47384">
    <property type="entry name" value="Homodimeric domain of signal transducing histidine kinase"/>
    <property type="match status" value="1"/>
</dbReference>
<comment type="caution">
    <text evidence="10">The sequence shown here is derived from an EMBL/GenBank/DDBJ whole genome shotgun (WGS) entry which is preliminary data.</text>
</comment>